<organism evidence="2">
    <name type="scientific">Gongylonema pulchrum</name>
    <dbReference type="NCBI Taxonomy" id="637853"/>
    <lineage>
        <taxon>Eukaryota</taxon>
        <taxon>Metazoa</taxon>
        <taxon>Ecdysozoa</taxon>
        <taxon>Nematoda</taxon>
        <taxon>Chromadorea</taxon>
        <taxon>Rhabditida</taxon>
        <taxon>Spirurina</taxon>
        <taxon>Spiruromorpha</taxon>
        <taxon>Spiruroidea</taxon>
        <taxon>Gongylonematidae</taxon>
        <taxon>Gongylonema</taxon>
    </lineage>
</organism>
<dbReference type="Gene3D" id="1.10.418.10">
    <property type="entry name" value="Calponin-like domain"/>
    <property type="match status" value="1"/>
</dbReference>
<dbReference type="InterPro" id="IPR001715">
    <property type="entry name" value="CH_dom"/>
</dbReference>
<dbReference type="PROSITE" id="PS50021">
    <property type="entry name" value="CH"/>
    <property type="match status" value="1"/>
</dbReference>
<reference evidence="2" key="1">
    <citation type="submission" date="2016-06" db="UniProtKB">
        <authorList>
            <consortium name="WormBaseParasite"/>
        </authorList>
    </citation>
    <scope>IDENTIFICATION</scope>
</reference>
<dbReference type="SUPFAM" id="SSF47576">
    <property type="entry name" value="Calponin-homology domain, CH-domain"/>
    <property type="match status" value="1"/>
</dbReference>
<protein>
    <submittedName>
        <fullName evidence="2">Calponin-homology (CH) domain-containing protein</fullName>
    </submittedName>
</protein>
<name>A0A183CVP1_9BILA</name>
<proteinExistence type="predicted"/>
<dbReference type="WBParaSite" id="GPUH_0000053201-mRNA-1">
    <property type="protein sequence ID" value="GPUH_0000053201-mRNA-1"/>
    <property type="gene ID" value="GPUH_0000053201"/>
</dbReference>
<feature type="domain" description="Calponin-homology (CH)" evidence="1">
    <location>
        <begin position="1"/>
        <end position="36"/>
    </location>
</feature>
<dbReference type="InterPro" id="IPR036872">
    <property type="entry name" value="CH_dom_sf"/>
</dbReference>
<dbReference type="PANTHER" id="PTHR11915">
    <property type="entry name" value="SPECTRIN/FILAMIN RELATED CYTOSKELETAL PROTEIN"/>
    <property type="match status" value="1"/>
</dbReference>
<dbReference type="AlphaFoldDB" id="A0A183CVP1"/>
<sequence length="79" mass="8993">LRKRNIKTVNIRPEDIVEGNSKLTLGLIWTIILNFQVSIIKQRQQEAGDQVKNILKISTICCIAVLEQVEILKGIPVKR</sequence>
<accession>A0A183CVP1</accession>
<evidence type="ECO:0000259" key="1">
    <source>
        <dbReference type="PROSITE" id="PS50021"/>
    </source>
</evidence>
<evidence type="ECO:0000313" key="2">
    <source>
        <dbReference type="WBParaSite" id="GPUH_0000053201-mRNA-1"/>
    </source>
</evidence>